<dbReference type="AlphaFoldDB" id="A0A1D9MMC4"/>
<gene>
    <name evidence="3" type="ORF">BK816_03095</name>
</gene>
<feature type="domain" description="Impact N-terminal" evidence="2">
    <location>
        <begin position="17"/>
        <end position="123"/>
    </location>
</feature>
<evidence type="ECO:0000259" key="2">
    <source>
        <dbReference type="Pfam" id="PF01205"/>
    </source>
</evidence>
<dbReference type="KEGG" id="avu:BK816_03095"/>
<dbReference type="InterPro" id="IPR023582">
    <property type="entry name" value="Impact"/>
</dbReference>
<dbReference type="STRING" id="1912795.BK816_03095"/>
<dbReference type="Proteomes" id="UP000176288">
    <property type="component" value="Chromosome"/>
</dbReference>
<dbReference type="OrthoDB" id="9813771at2"/>
<dbReference type="PANTHER" id="PTHR16301">
    <property type="entry name" value="IMPACT-RELATED"/>
    <property type="match status" value="1"/>
</dbReference>
<dbReference type="GO" id="GO:0005737">
    <property type="term" value="C:cytoplasm"/>
    <property type="evidence" value="ECO:0007669"/>
    <property type="project" value="TreeGrafter"/>
</dbReference>
<name>A0A1D9MMC4_9ACTO</name>
<dbReference type="Pfam" id="PF01205">
    <property type="entry name" value="Impact_N"/>
    <property type="match status" value="1"/>
</dbReference>
<reference evidence="3 4" key="1">
    <citation type="submission" date="2016-10" db="EMBL/GenBank/DDBJ databases">
        <title>Actinomyces aegypiusis sp. nov., isolated from the Aegypius monachus in Qinghai Tibet Plateau China.</title>
        <authorList>
            <person name="Wang Y."/>
        </authorList>
    </citation>
    <scope>NUCLEOTIDE SEQUENCE [LARGE SCALE GENOMIC DNA]</scope>
    <source>
        <strain evidence="3 4">VUL4_3</strain>
    </source>
</reference>
<evidence type="ECO:0000313" key="3">
    <source>
        <dbReference type="EMBL" id="AOZ73442.1"/>
    </source>
</evidence>
<keyword evidence="4" id="KW-1185">Reference proteome</keyword>
<comment type="similarity">
    <text evidence="1">Belongs to the IMPACT family.</text>
</comment>
<evidence type="ECO:0000256" key="1">
    <source>
        <dbReference type="ARBA" id="ARBA00007665"/>
    </source>
</evidence>
<dbReference type="InterPro" id="IPR020568">
    <property type="entry name" value="Ribosomal_Su5_D2-typ_SF"/>
</dbReference>
<organism evidence="3 4">
    <name type="scientific">Boudabousia tangfeifanii</name>
    <dbReference type="NCBI Taxonomy" id="1912795"/>
    <lineage>
        <taxon>Bacteria</taxon>
        <taxon>Bacillati</taxon>
        <taxon>Actinomycetota</taxon>
        <taxon>Actinomycetes</taxon>
        <taxon>Actinomycetales</taxon>
        <taxon>Actinomycetaceae</taxon>
        <taxon>Boudabousia</taxon>
    </lineage>
</organism>
<dbReference type="PANTHER" id="PTHR16301:SF20">
    <property type="entry name" value="IMPACT FAMILY MEMBER YIGZ"/>
    <property type="match status" value="1"/>
</dbReference>
<dbReference type="Gene3D" id="3.30.230.30">
    <property type="entry name" value="Impact, N-terminal domain"/>
    <property type="match status" value="1"/>
</dbReference>
<proteinExistence type="inferred from homology"/>
<dbReference type="InterPro" id="IPR001498">
    <property type="entry name" value="Impact_N"/>
</dbReference>
<dbReference type="SUPFAM" id="SSF54211">
    <property type="entry name" value="Ribosomal protein S5 domain 2-like"/>
    <property type="match status" value="1"/>
</dbReference>
<dbReference type="NCBIfam" id="TIGR00257">
    <property type="entry name" value="IMPACT_YIGZ"/>
    <property type="match status" value="1"/>
</dbReference>
<dbReference type="InterPro" id="IPR036956">
    <property type="entry name" value="Impact_N_sf"/>
</dbReference>
<dbReference type="EMBL" id="CP017812">
    <property type="protein sequence ID" value="AOZ73442.1"/>
    <property type="molecule type" value="Genomic_DNA"/>
</dbReference>
<evidence type="ECO:0000313" key="4">
    <source>
        <dbReference type="Proteomes" id="UP000176288"/>
    </source>
</evidence>
<protein>
    <submittedName>
        <fullName evidence="3">YigZ family protein</fullName>
    </submittedName>
</protein>
<sequence length="211" mass="23581">MLILPAKKLIRNEIEVKRSRFITSMLRTETEDDARDFIDSIRKEFPDARHHCTAFVIHGDPNNILRSNDDGEPSQTAGKPMLEVLVGHELVNVTAVCTRYFGGTLLGTGGLVRAYGDSVSKAIELAPLFQLKKLSCFLLEAHISLAGQLESQLRSHEIIEVIDTEYTSRSITLKLACPPSEETLLEPFIANLTKGAYQLQKIGVKYQEVKR</sequence>
<dbReference type="GO" id="GO:0006446">
    <property type="term" value="P:regulation of translational initiation"/>
    <property type="evidence" value="ECO:0007669"/>
    <property type="project" value="TreeGrafter"/>
</dbReference>
<accession>A0A1D9MMC4</accession>
<dbReference type="InterPro" id="IPR015796">
    <property type="entry name" value="Impact_YigZ-like"/>
</dbReference>